<comment type="caution">
    <text evidence="2">The sequence shown here is derived from an EMBL/GenBank/DDBJ whole genome shotgun (WGS) entry which is preliminary data.</text>
</comment>
<protein>
    <submittedName>
        <fullName evidence="2">Uncharacterized protein</fullName>
    </submittedName>
</protein>
<feature type="region of interest" description="Disordered" evidence="1">
    <location>
        <begin position="1"/>
        <end position="180"/>
    </location>
</feature>
<name>A0AA38R7Q9_9PEZI</name>
<feature type="compositionally biased region" description="Polar residues" evidence="1">
    <location>
        <begin position="55"/>
        <end position="68"/>
    </location>
</feature>
<sequence>MTSTNPNSLDNQDQFHAKVLPTQRQGGPWHKPGNEQGNEAAPEFHAETHAPGSAPLSQTFQPNPTNETPAPGAGSGVDFPNWTSKDVHNAHSFDDGRPMQGQTSREVRGAHPGKNKREQNGLLGVGAADGEGDTVEGKVREQAADRGKAERGVRGKSGAVEGGVNWPGAEGVPSERAERA</sequence>
<organism evidence="2 3">
    <name type="scientific">Coniochaeta hoffmannii</name>
    <dbReference type="NCBI Taxonomy" id="91930"/>
    <lineage>
        <taxon>Eukaryota</taxon>
        <taxon>Fungi</taxon>
        <taxon>Dikarya</taxon>
        <taxon>Ascomycota</taxon>
        <taxon>Pezizomycotina</taxon>
        <taxon>Sordariomycetes</taxon>
        <taxon>Sordariomycetidae</taxon>
        <taxon>Coniochaetales</taxon>
        <taxon>Coniochaetaceae</taxon>
        <taxon>Coniochaeta</taxon>
    </lineage>
</organism>
<gene>
    <name evidence="2" type="ORF">NKR19_g10230</name>
</gene>
<proteinExistence type="predicted"/>
<feature type="compositionally biased region" description="Basic and acidic residues" evidence="1">
    <location>
        <begin position="135"/>
        <end position="153"/>
    </location>
</feature>
<evidence type="ECO:0000313" key="3">
    <source>
        <dbReference type="Proteomes" id="UP001174691"/>
    </source>
</evidence>
<feature type="compositionally biased region" description="Polar residues" evidence="1">
    <location>
        <begin position="1"/>
        <end position="14"/>
    </location>
</feature>
<evidence type="ECO:0000313" key="2">
    <source>
        <dbReference type="EMBL" id="KAJ9129709.1"/>
    </source>
</evidence>
<feature type="compositionally biased region" description="Basic and acidic residues" evidence="1">
    <location>
        <begin position="105"/>
        <end position="119"/>
    </location>
</feature>
<dbReference type="Proteomes" id="UP001174691">
    <property type="component" value="Unassembled WGS sequence"/>
</dbReference>
<accession>A0AA38R7Q9</accession>
<evidence type="ECO:0000256" key="1">
    <source>
        <dbReference type="SAM" id="MobiDB-lite"/>
    </source>
</evidence>
<reference evidence="2" key="1">
    <citation type="submission" date="2022-07" db="EMBL/GenBank/DDBJ databases">
        <title>Fungi with potential for degradation of polypropylene.</title>
        <authorList>
            <person name="Gostincar C."/>
        </authorList>
    </citation>
    <scope>NUCLEOTIDE SEQUENCE</scope>
    <source>
        <strain evidence="2">EXF-13287</strain>
    </source>
</reference>
<keyword evidence="3" id="KW-1185">Reference proteome</keyword>
<dbReference type="AlphaFoldDB" id="A0AA38R7Q9"/>
<feature type="compositionally biased region" description="Basic and acidic residues" evidence="1">
    <location>
        <begin position="85"/>
        <end position="97"/>
    </location>
</feature>
<dbReference type="EMBL" id="JANBVN010000311">
    <property type="protein sequence ID" value="KAJ9129709.1"/>
    <property type="molecule type" value="Genomic_DNA"/>
</dbReference>